<dbReference type="OrthoDB" id="4239003at2"/>
<dbReference type="KEGG" id="slx:SLAV_09035"/>
<dbReference type="GO" id="GO:0140359">
    <property type="term" value="F:ABC-type transporter activity"/>
    <property type="evidence" value="ECO:0007669"/>
    <property type="project" value="InterPro"/>
</dbReference>
<organism evidence="5 6">
    <name type="scientific">Streptomyces lavendulae subsp. lavendulae</name>
    <dbReference type="NCBI Taxonomy" id="58340"/>
    <lineage>
        <taxon>Bacteria</taxon>
        <taxon>Bacillati</taxon>
        <taxon>Actinomycetota</taxon>
        <taxon>Actinomycetes</taxon>
        <taxon>Kitasatosporales</taxon>
        <taxon>Streptomycetaceae</taxon>
        <taxon>Streptomyces</taxon>
    </lineage>
</organism>
<accession>A0A2K8PAB7</accession>
<evidence type="ECO:0000313" key="6">
    <source>
        <dbReference type="Proteomes" id="UP000231791"/>
    </source>
</evidence>
<dbReference type="GO" id="GO:0016020">
    <property type="term" value="C:membrane"/>
    <property type="evidence" value="ECO:0007669"/>
    <property type="project" value="UniProtKB-SubCell"/>
</dbReference>
<dbReference type="RefSeq" id="WP_030237692.1">
    <property type="nucleotide sequence ID" value="NZ_CP024985.1"/>
</dbReference>
<keyword evidence="3" id="KW-1133">Transmembrane helix</keyword>
<evidence type="ECO:0000256" key="4">
    <source>
        <dbReference type="ARBA" id="ARBA00023136"/>
    </source>
</evidence>
<dbReference type="AlphaFoldDB" id="A0A2K8PAB7"/>
<evidence type="ECO:0000256" key="2">
    <source>
        <dbReference type="ARBA" id="ARBA00022692"/>
    </source>
</evidence>
<dbReference type="Pfam" id="PF01061">
    <property type="entry name" value="ABC2_membrane"/>
    <property type="match status" value="1"/>
</dbReference>
<keyword evidence="6" id="KW-1185">Reference proteome</keyword>
<name>A0A2K8PAB7_STRLA</name>
<dbReference type="EMBL" id="CP024985">
    <property type="protein sequence ID" value="ATZ23676.1"/>
    <property type="molecule type" value="Genomic_DNA"/>
</dbReference>
<reference evidence="5 6" key="1">
    <citation type="submission" date="2017-11" db="EMBL/GenBank/DDBJ databases">
        <title>Complete genome sequence of Streptomyces lavendulae subsp. lavendulae CCM 3239 (formerly 'Streptomyces aureofaciens CCM 3239'), the producer of the angucycline-type antibiotic auricin.</title>
        <authorList>
            <person name="Busche T."/>
            <person name="Novakova R."/>
            <person name="Al'Dilaimi A."/>
            <person name="Homerova D."/>
            <person name="Feckova L."/>
            <person name="Rezuchova B."/>
            <person name="Mingyar E."/>
            <person name="Csolleiova D."/>
            <person name="Bekeova C."/>
            <person name="Winkler A."/>
            <person name="Sevcikova B."/>
            <person name="Kalinowski J."/>
            <person name="Kormanec J."/>
            <person name="Ruckert C."/>
        </authorList>
    </citation>
    <scope>NUCLEOTIDE SEQUENCE [LARGE SCALE GENOMIC DNA]</scope>
    <source>
        <strain evidence="5 6">CCM 3239</strain>
    </source>
</reference>
<comment type="subcellular location">
    <subcellularLocation>
        <location evidence="1">Membrane</location>
        <topology evidence="1">Multi-pass membrane protein</topology>
    </subcellularLocation>
</comment>
<evidence type="ECO:0000313" key="5">
    <source>
        <dbReference type="EMBL" id="ATZ23676.1"/>
    </source>
</evidence>
<sequence>MRKAEALIRQIGYGLLSSYQDYRALYTWRSWLFGWLARLLCQVLFFSMVGWAIGSAATQRYMALGNAVVLGPLGAFGVVSSSVGERRGGTLQFLLLSRNGPFPVLLARGLYWVADGIVTSCIALFVLRWLADVEVSPPMLLVCFLLQVLITLSGYSLALALAGISLRWPESRMYLTAGTTILLMTLAGVNTPLPRGGVVGAIAAVMPAAHGLQAIRALVAHGTVPAGEVFAEFAVLLLWGAVGYLALTGSLRHQVRTGTLNLR</sequence>
<dbReference type="InterPro" id="IPR013525">
    <property type="entry name" value="ABC2_TM"/>
</dbReference>
<dbReference type="GeneID" id="49389098"/>
<keyword evidence="2" id="KW-0812">Transmembrane</keyword>
<protein>
    <submittedName>
        <fullName evidence="5">ABC-2 type transporter</fullName>
    </submittedName>
</protein>
<keyword evidence="4" id="KW-0472">Membrane</keyword>
<proteinExistence type="predicted"/>
<gene>
    <name evidence="5" type="ORF">SLAV_09035</name>
</gene>
<dbReference type="Proteomes" id="UP000231791">
    <property type="component" value="Chromosome"/>
</dbReference>
<evidence type="ECO:0000256" key="1">
    <source>
        <dbReference type="ARBA" id="ARBA00004141"/>
    </source>
</evidence>
<evidence type="ECO:0000256" key="3">
    <source>
        <dbReference type="ARBA" id="ARBA00022989"/>
    </source>
</evidence>